<accession>A0A0E9XJX3</accession>
<organism evidence="1">
    <name type="scientific">Anguilla anguilla</name>
    <name type="common">European freshwater eel</name>
    <name type="synonym">Muraena anguilla</name>
    <dbReference type="NCBI Taxonomy" id="7936"/>
    <lineage>
        <taxon>Eukaryota</taxon>
        <taxon>Metazoa</taxon>
        <taxon>Chordata</taxon>
        <taxon>Craniata</taxon>
        <taxon>Vertebrata</taxon>
        <taxon>Euteleostomi</taxon>
        <taxon>Actinopterygii</taxon>
        <taxon>Neopterygii</taxon>
        <taxon>Teleostei</taxon>
        <taxon>Anguilliformes</taxon>
        <taxon>Anguillidae</taxon>
        <taxon>Anguilla</taxon>
    </lineage>
</organism>
<reference evidence="1" key="1">
    <citation type="submission" date="2014-11" db="EMBL/GenBank/DDBJ databases">
        <authorList>
            <person name="Amaro Gonzalez C."/>
        </authorList>
    </citation>
    <scope>NUCLEOTIDE SEQUENCE</scope>
</reference>
<name>A0A0E9XJX3_ANGAN</name>
<proteinExistence type="predicted"/>
<sequence>MLLCSLLYPSKLSLLLFECVARMYYSCSFAERIWDLISVERERDV</sequence>
<evidence type="ECO:0000313" key="1">
    <source>
        <dbReference type="EMBL" id="JAI02141.1"/>
    </source>
</evidence>
<dbReference type="EMBL" id="GBXM01006437">
    <property type="protein sequence ID" value="JAI02141.1"/>
    <property type="molecule type" value="Transcribed_RNA"/>
</dbReference>
<protein>
    <submittedName>
        <fullName evidence="1">Uncharacterized protein</fullName>
    </submittedName>
</protein>
<dbReference type="AlphaFoldDB" id="A0A0E9XJX3"/>
<reference evidence="1" key="2">
    <citation type="journal article" date="2015" name="Fish Shellfish Immunol.">
        <title>Early steps in the European eel (Anguilla anguilla)-Vibrio vulnificus interaction in the gills: Role of the RtxA13 toxin.</title>
        <authorList>
            <person name="Callol A."/>
            <person name="Pajuelo D."/>
            <person name="Ebbesson L."/>
            <person name="Teles M."/>
            <person name="MacKenzie S."/>
            <person name="Amaro C."/>
        </authorList>
    </citation>
    <scope>NUCLEOTIDE SEQUENCE</scope>
</reference>